<comment type="caution">
    <text evidence="2">The sequence shown here is derived from an EMBL/GenBank/DDBJ whole genome shotgun (WGS) entry which is preliminary data.</text>
</comment>
<dbReference type="AlphaFoldDB" id="A0AAV5ISE3"/>
<feature type="region of interest" description="Disordered" evidence="1">
    <location>
        <begin position="17"/>
        <end position="36"/>
    </location>
</feature>
<evidence type="ECO:0000256" key="1">
    <source>
        <dbReference type="SAM" id="MobiDB-lite"/>
    </source>
</evidence>
<proteinExistence type="predicted"/>
<accession>A0AAV5ISE3</accession>
<dbReference type="Proteomes" id="UP001054252">
    <property type="component" value="Unassembled WGS sequence"/>
</dbReference>
<name>A0AAV5ISE3_9ROSI</name>
<organism evidence="2 3">
    <name type="scientific">Rubroshorea leprosula</name>
    <dbReference type="NCBI Taxonomy" id="152421"/>
    <lineage>
        <taxon>Eukaryota</taxon>
        <taxon>Viridiplantae</taxon>
        <taxon>Streptophyta</taxon>
        <taxon>Embryophyta</taxon>
        <taxon>Tracheophyta</taxon>
        <taxon>Spermatophyta</taxon>
        <taxon>Magnoliopsida</taxon>
        <taxon>eudicotyledons</taxon>
        <taxon>Gunneridae</taxon>
        <taxon>Pentapetalae</taxon>
        <taxon>rosids</taxon>
        <taxon>malvids</taxon>
        <taxon>Malvales</taxon>
        <taxon>Dipterocarpaceae</taxon>
        <taxon>Rubroshorea</taxon>
    </lineage>
</organism>
<keyword evidence="3" id="KW-1185">Reference proteome</keyword>
<evidence type="ECO:0000313" key="2">
    <source>
        <dbReference type="EMBL" id="GKV03370.1"/>
    </source>
</evidence>
<protein>
    <submittedName>
        <fullName evidence="2">Uncharacterized protein</fullName>
    </submittedName>
</protein>
<evidence type="ECO:0000313" key="3">
    <source>
        <dbReference type="Proteomes" id="UP001054252"/>
    </source>
</evidence>
<dbReference type="EMBL" id="BPVZ01000020">
    <property type="protein sequence ID" value="GKV03370.1"/>
    <property type="molecule type" value="Genomic_DNA"/>
</dbReference>
<reference evidence="2 3" key="1">
    <citation type="journal article" date="2021" name="Commun. Biol.">
        <title>The genome of Shorea leprosula (Dipterocarpaceae) highlights the ecological relevance of drought in aseasonal tropical rainforests.</title>
        <authorList>
            <person name="Ng K.K.S."/>
            <person name="Kobayashi M.J."/>
            <person name="Fawcett J.A."/>
            <person name="Hatakeyama M."/>
            <person name="Paape T."/>
            <person name="Ng C.H."/>
            <person name="Ang C.C."/>
            <person name="Tnah L.H."/>
            <person name="Lee C.T."/>
            <person name="Nishiyama T."/>
            <person name="Sese J."/>
            <person name="O'Brien M.J."/>
            <person name="Copetti D."/>
            <person name="Mohd Noor M.I."/>
            <person name="Ong R.C."/>
            <person name="Putra M."/>
            <person name="Sireger I.Z."/>
            <person name="Indrioko S."/>
            <person name="Kosugi Y."/>
            <person name="Izuno A."/>
            <person name="Isagi Y."/>
            <person name="Lee S.L."/>
            <person name="Shimizu K.K."/>
        </authorList>
    </citation>
    <scope>NUCLEOTIDE SEQUENCE [LARGE SCALE GENOMIC DNA]</scope>
    <source>
        <strain evidence="2">214</strain>
    </source>
</reference>
<gene>
    <name evidence="2" type="ORF">SLEP1_g15681</name>
</gene>
<sequence>MGPLKYLIFSLERIENKGRSRKQRGDEEKKGSEKMGKAFTGENKTVGKREERISTDFSDVLAVYTVDGMEYGADT</sequence>